<keyword evidence="12" id="KW-1185">Reference proteome</keyword>
<evidence type="ECO:0000256" key="1">
    <source>
        <dbReference type="ARBA" id="ARBA00004651"/>
    </source>
</evidence>
<dbReference type="RefSeq" id="WP_267988943.1">
    <property type="nucleotide sequence ID" value="NZ_JAPJZI010000001.1"/>
</dbReference>
<comment type="similarity">
    <text evidence="8">Belongs to the exbB/tolQ family.</text>
</comment>
<dbReference type="InterPro" id="IPR050790">
    <property type="entry name" value="ExbB/TolQ_transport"/>
</dbReference>
<reference evidence="11" key="1">
    <citation type="submission" date="2022-11" db="EMBL/GenBank/DDBJ databases">
        <title>Draft genome sequence of Hoeflea poritis E7-10 and Hoeflea prorocentri PM5-8, separated from scleractinian coral Porites lutea and marine dinoflagellate.</title>
        <authorList>
            <person name="Zhang G."/>
            <person name="Wei Q."/>
            <person name="Cai L."/>
        </authorList>
    </citation>
    <scope>NUCLEOTIDE SEQUENCE</scope>
    <source>
        <strain evidence="11">PM5-8</strain>
    </source>
</reference>
<keyword evidence="7 9" id="KW-0472">Membrane</keyword>
<feature type="transmembrane region" description="Helical" evidence="9">
    <location>
        <begin position="121"/>
        <end position="142"/>
    </location>
</feature>
<dbReference type="GO" id="GO:0005886">
    <property type="term" value="C:plasma membrane"/>
    <property type="evidence" value="ECO:0007669"/>
    <property type="project" value="UniProtKB-SubCell"/>
</dbReference>
<evidence type="ECO:0000259" key="10">
    <source>
        <dbReference type="Pfam" id="PF01618"/>
    </source>
</evidence>
<comment type="caution">
    <text evidence="11">The sequence shown here is derived from an EMBL/GenBank/DDBJ whole genome shotgun (WGS) entry which is preliminary data.</text>
</comment>
<dbReference type="PANTHER" id="PTHR30625">
    <property type="entry name" value="PROTEIN TOLQ"/>
    <property type="match status" value="1"/>
</dbReference>
<evidence type="ECO:0000256" key="5">
    <source>
        <dbReference type="ARBA" id="ARBA00022927"/>
    </source>
</evidence>
<keyword evidence="2 8" id="KW-0813">Transport</keyword>
<gene>
    <name evidence="11" type="ORF">OQ273_02750</name>
</gene>
<accession>A0A9X3UE75</accession>
<evidence type="ECO:0000256" key="8">
    <source>
        <dbReference type="RuleBase" id="RU004057"/>
    </source>
</evidence>
<evidence type="ECO:0000256" key="6">
    <source>
        <dbReference type="ARBA" id="ARBA00022989"/>
    </source>
</evidence>
<sequence length="234" mass="24975">MIFSDMFKNGASLIDLGGPVVAILLCISVVALALILLKSAQFAWQRVGRRKRQDKAYFLWAHGSPAEALSLLEGDRSALADVMSVAIRLGSDSSIPKDVVEEEAGRVALGRLYGLQRGFRALDAIVQVAPLLGLFGTVLGMIEAFQTLQGAGNAVDPSILAGGIWVALLTTAVGLAVAMPVSLVLTWFESRVENERVAIETMATKLLSQQQIMSLGGEQAQRIVNLAERVGHAH</sequence>
<keyword evidence="3" id="KW-1003">Cell membrane</keyword>
<dbReference type="PANTHER" id="PTHR30625:SF15">
    <property type="entry name" value="BIOPOLYMER TRANSPORT PROTEIN EXBB"/>
    <property type="match status" value="1"/>
</dbReference>
<organism evidence="11 12">
    <name type="scientific">Hoeflea prorocentri</name>
    <dbReference type="NCBI Taxonomy" id="1922333"/>
    <lineage>
        <taxon>Bacteria</taxon>
        <taxon>Pseudomonadati</taxon>
        <taxon>Pseudomonadota</taxon>
        <taxon>Alphaproteobacteria</taxon>
        <taxon>Hyphomicrobiales</taxon>
        <taxon>Rhizobiaceae</taxon>
        <taxon>Hoeflea</taxon>
    </lineage>
</organism>
<protein>
    <submittedName>
        <fullName evidence="11">MotA/TolQ/ExbB proton channel family protein</fullName>
    </submittedName>
</protein>
<keyword evidence="4 9" id="KW-0812">Transmembrane</keyword>
<dbReference type="InterPro" id="IPR002898">
    <property type="entry name" value="MotA_ExbB_proton_chnl"/>
</dbReference>
<feature type="transmembrane region" description="Helical" evidence="9">
    <location>
        <begin position="20"/>
        <end position="44"/>
    </location>
</feature>
<dbReference type="Pfam" id="PF01618">
    <property type="entry name" value="MotA_ExbB"/>
    <property type="match status" value="1"/>
</dbReference>
<keyword evidence="6 9" id="KW-1133">Transmembrane helix</keyword>
<dbReference type="EMBL" id="JAPJZI010000001">
    <property type="protein sequence ID" value="MDA5397482.1"/>
    <property type="molecule type" value="Genomic_DNA"/>
</dbReference>
<evidence type="ECO:0000256" key="4">
    <source>
        <dbReference type="ARBA" id="ARBA00022692"/>
    </source>
</evidence>
<name>A0A9X3UE75_9HYPH</name>
<evidence type="ECO:0000313" key="11">
    <source>
        <dbReference type="EMBL" id="MDA5397482.1"/>
    </source>
</evidence>
<evidence type="ECO:0000313" key="12">
    <source>
        <dbReference type="Proteomes" id="UP001151234"/>
    </source>
</evidence>
<evidence type="ECO:0000256" key="7">
    <source>
        <dbReference type="ARBA" id="ARBA00023136"/>
    </source>
</evidence>
<evidence type="ECO:0000256" key="3">
    <source>
        <dbReference type="ARBA" id="ARBA00022475"/>
    </source>
</evidence>
<proteinExistence type="inferred from homology"/>
<dbReference type="Proteomes" id="UP001151234">
    <property type="component" value="Unassembled WGS sequence"/>
</dbReference>
<dbReference type="AlphaFoldDB" id="A0A9X3UE75"/>
<dbReference type="GO" id="GO:0017038">
    <property type="term" value="P:protein import"/>
    <property type="evidence" value="ECO:0007669"/>
    <property type="project" value="TreeGrafter"/>
</dbReference>
<feature type="transmembrane region" description="Helical" evidence="9">
    <location>
        <begin position="162"/>
        <end position="188"/>
    </location>
</feature>
<evidence type="ECO:0000256" key="2">
    <source>
        <dbReference type="ARBA" id="ARBA00022448"/>
    </source>
</evidence>
<keyword evidence="5 8" id="KW-0653">Protein transport</keyword>
<feature type="domain" description="MotA/TolQ/ExbB proton channel" evidence="10">
    <location>
        <begin position="111"/>
        <end position="200"/>
    </location>
</feature>
<comment type="subcellular location">
    <subcellularLocation>
        <location evidence="1">Cell membrane</location>
        <topology evidence="1">Multi-pass membrane protein</topology>
    </subcellularLocation>
    <subcellularLocation>
        <location evidence="8">Membrane</location>
        <topology evidence="8">Multi-pass membrane protein</topology>
    </subcellularLocation>
</comment>
<evidence type="ECO:0000256" key="9">
    <source>
        <dbReference type="SAM" id="Phobius"/>
    </source>
</evidence>